<reference evidence="9" key="2">
    <citation type="submission" date="2022-10" db="EMBL/GenBank/DDBJ databases">
        <authorList>
            <consortium name="ENA_rothamsted_submissions"/>
            <consortium name="culmorum"/>
            <person name="King R."/>
        </authorList>
    </citation>
    <scope>NUCLEOTIDE SEQUENCE</scope>
</reference>
<keyword evidence="3" id="KW-0378">Hydrolase</keyword>
<evidence type="ECO:0000259" key="8">
    <source>
        <dbReference type="Pfam" id="PF00561"/>
    </source>
</evidence>
<dbReference type="InterPro" id="IPR029058">
    <property type="entry name" value="AB_hydrolase_fold"/>
</dbReference>
<keyword evidence="2" id="KW-0732">Signal</keyword>
<proteinExistence type="inferred from homology"/>
<keyword evidence="10" id="KW-1185">Reference proteome</keyword>
<dbReference type="GO" id="GO:0016042">
    <property type="term" value="P:lipid catabolic process"/>
    <property type="evidence" value="ECO:0007669"/>
    <property type="project" value="UniProtKB-KW"/>
</dbReference>
<comment type="similarity">
    <text evidence="1">Belongs to the AB hydrolase superfamily. Lipase family.</text>
</comment>
<dbReference type="SUPFAM" id="SSF53474">
    <property type="entry name" value="alpha/beta-Hydrolases"/>
    <property type="match status" value="1"/>
</dbReference>
<evidence type="ECO:0000313" key="10">
    <source>
        <dbReference type="Proteomes" id="UP001153620"/>
    </source>
</evidence>
<dbReference type="OrthoDB" id="9974421at2759"/>
<dbReference type="FunFam" id="3.40.50.1820:FF:000057">
    <property type="entry name" value="Lipase"/>
    <property type="match status" value="1"/>
</dbReference>
<dbReference type="PANTHER" id="PTHR11005">
    <property type="entry name" value="LYSOSOMAL ACID LIPASE-RELATED"/>
    <property type="match status" value="1"/>
</dbReference>
<dbReference type="AlphaFoldDB" id="A0A9N9X0X3"/>
<sequence length="443" mass="51699">MLSESHSIETSDGYLLSIHRIVPNSIPKVKKPPCFLIHGVIESSLEYLQLQEDSLPFVLSDNGFDVYLGNARGNQYTSHRKFNKNSSEFWDFGWHEIGVYDLPPMIDYILNFTGFEKLFFIGFSQGATVGMVLLSMLPEYNQKIEQVHLTGPAVFMNHFPNPVLKFHGRQIVELFTEHNMVNLTAVRNTFQPFMQDFCHKTKPLKLLPCIILEFMIVGGNIYKFEADLRALRNFLNVFTPYTSKKQLLHFIQLMHSRKFHLYDFGVENVKKYGTINPPDYQLKLVDAPVYIYCAGQDGFAERRDVETLRDSIPNVKNFRLIKNFNHYDFEGSRRAKDEVYLPMVNFMNSATTAKEVLNTNGRKPKFWWNKFMLTSWKQKKRQEPTANERDQLGSIETDTDRKGPTGIHRNRQEQTGTERNRQEQIGTDRNRQEQTGIDRNRQE</sequence>
<organism evidence="9 10">
    <name type="scientific">Chironomus riparius</name>
    <dbReference type="NCBI Taxonomy" id="315576"/>
    <lineage>
        <taxon>Eukaryota</taxon>
        <taxon>Metazoa</taxon>
        <taxon>Ecdysozoa</taxon>
        <taxon>Arthropoda</taxon>
        <taxon>Hexapoda</taxon>
        <taxon>Insecta</taxon>
        <taxon>Pterygota</taxon>
        <taxon>Neoptera</taxon>
        <taxon>Endopterygota</taxon>
        <taxon>Diptera</taxon>
        <taxon>Nematocera</taxon>
        <taxon>Chironomoidea</taxon>
        <taxon>Chironomidae</taxon>
        <taxon>Chironominae</taxon>
        <taxon>Chironomus</taxon>
    </lineage>
</organism>
<dbReference type="Proteomes" id="UP001153620">
    <property type="component" value="Chromosome 4"/>
</dbReference>
<evidence type="ECO:0000256" key="5">
    <source>
        <dbReference type="ARBA" id="ARBA00023098"/>
    </source>
</evidence>
<evidence type="ECO:0000256" key="3">
    <source>
        <dbReference type="ARBA" id="ARBA00022801"/>
    </source>
</evidence>
<gene>
    <name evidence="9" type="ORF">CHIRRI_LOCUS14262</name>
</gene>
<dbReference type="Gene3D" id="3.40.50.1820">
    <property type="entry name" value="alpha/beta hydrolase"/>
    <property type="match status" value="1"/>
</dbReference>
<evidence type="ECO:0000256" key="4">
    <source>
        <dbReference type="ARBA" id="ARBA00022963"/>
    </source>
</evidence>
<evidence type="ECO:0000256" key="6">
    <source>
        <dbReference type="ARBA" id="ARBA00023180"/>
    </source>
</evidence>
<dbReference type="InterPro" id="IPR000073">
    <property type="entry name" value="AB_hydrolase_1"/>
</dbReference>
<evidence type="ECO:0000256" key="2">
    <source>
        <dbReference type="ARBA" id="ARBA00022729"/>
    </source>
</evidence>
<evidence type="ECO:0000256" key="7">
    <source>
        <dbReference type="SAM" id="MobiDB-lite"/>
    </source>
</evidence>
<keyword evidence="4" id="KW-0442">Lipid degradation</keyword>
<keyword evidence="5" id="KW-0443">Lipid metabolism</keyword>
<feature type="compositionally biased region" description="Basic and acidic residues" evidence="7">
    <location>
        <begin position="381"/>
        <end position="391"/>
    </location>
</feature>
<feature type="domain" description="AB hydrolase-1" evidence="8">
    <location>
        <begin position="35"/>
        <end position="330"/>
    </location>
</feature>
<dbReference type="Pfam" id="PF00561">
    <property type="entry name" value="Abhydrolase_1"/>
    <property type="match status" value="1"/>
</dbReference>
<name>A0A9N9X0X3_9DIPT</name>
<feature type="region of interest" description="Disordered" evidence="7">
    <location>
        <begin position="378"/>
        <end position="443"/>
    </location>
</feature>
<feature type="compositionally biased region" description="Basic and acidic residues" evidence="7">
    <location>
        <begin position="410"/>
        <end position="443"/>
    </location>
</feature>
<reference evidence="9" key="1">
    <citation type="submission" date="2022-01" db="EMBL/GenBank/DDBJ databases">
        <authorList>
            <person name="King R."/>
        </authorList>
    </citation>
    <scope>NUCLEOTIDE SEQUENCE</scope>
</reference>
<keyword evidence="6" id="KW-0325">Glycoprotein</keyword>
<evidence type="ECO:0000256" key="1">
    <source>
        <dbReference type="ARBA" id="ARBA00010701"/>
    </source>
</evidence>
<protein>
    <recommendedName>
        <fullName evidence="8">AB hydrolase-1 domain-containing protein</fullName>
    </recommendedName>
</protein>
<evidence type="ECO:0000313" key="9">
    <source>
        <dbReference type="EMBL" id="CAG9811453.1"/>
    </source>
</evidence>
<dbReference type="EMBL" id="OU895880">
    <property type="protein sequence ID" value="CAG9811453.1"/>
    <property type="molecule type" value="Genomic_DNA"/>
</dbReference>
<accession>A0A9N9X0X3</accession>
<dbReference type="GO" id="GO:0016787">
    <property type="term" value="F:hydrolase activity"/>
    <property type="evidence" value="ECO:0007669"/>
    <property type="project" value="UniProtKB-KW"/>
</dbReference>